<dbReference type="Proteomes" id="UP000887580">
    <property type="component" value="Unplaced"/>
</dbReference>
<protein>
    <submittedName>
        <fullName evidence="2">Ovule protein</fullName>
    </submittedName>
</protein>
<proteinExistence type="predicted"/>
<evidence type="ECO:0000313" key="2">
    <source>
        <dbReference type="WBParaSite" id="PS1159_v2.g17971.t1"/>
    </source>
</evidence>
<reference evidence="2" key="1">
    <citation type="submission" date="2022-11" db="UniProtKB">
        <authorList>
            <consortium name="WormBaseParasite"/>
        </authorList>
    </citation>
    <scope>IDENTIFICATION</scope>
</reference>
<dbReference type="WBParaSite" id="PS1159_v2.g17971.t1">
    <property type="protein sequence ID" value="PS1159_v2.g17971.t1"/>
    <property type="gene ID" value="PS1159_v2.g17971"/>
</dbReference>
<accession>A0AC35FJ09</accession>
<organism evidence="1 2">
    <name type="scientific">Panagrolaimus sp. PS1159</name>
    <dbReference type="NCBI Taxonomy" id="55785"/>
    <lineage>
        <taxon>Eukaryota</taxon>
        <taxon>Metazoa</taxon>
        <taxon>Ecdysozoa</taxon>
        <taxon>Nematoda</taxon>
        <taxon>Chromadorea</taxon>
        <taxon>Rhabditida</taxon>
        <taxon>Tylenchina</taxon>
        <taxon>Panagrolaimomorpha</taxon>
        <taxon>Panagrolaimoidea</taxon>
        <taxon>Panagrolaimidae</taxon>
        <taxon>Panagrolaimus</taxon>
    </lineage>
</organism>
<evidence type="ECO:0000313" key="1">
    <source>
        <dbReference type="Proteomes" id="UP000887580"/>
    </source>
</evidence>
<name>A0AC35FJ09_9BILA</name>
<sequence length="69" mass="7949">MDSQQSKKVPESHRNSKYISGFNFTSNKICFHNICLYLPKISIQCCLCVPVTNFSSFMVPKFLKTSIRL</sequence>